<proteinExistence type="predicted"/>
<dbReference type="AlphaFoldDB" id="A0A9Q9SJL3"/>
<dbReference type="EMBL" id="CABVPX010000014">
    <property type="protein sequence ID" value="VWB77576.1"/>
    <property type="molecule type" value="Genomic_DNA"/>
</dbReference>
<keyword evidence="1" id="KW-1133">Transmembrane helix</keyword>
<dbReference type="Proteomes" id="UP000494172">
    <property type="component" value="Unassembled WGS sequence"/>
</dbReference>
<accession>A0A9Q9SJL3</accession>
<keyword evidence="1" id="KW-0472">Membrane</keyword>
<sequence>MSTENNAGAVADGKGERSARGFVQLLMRLSTADLSLKNLIIQTVVLALAIALACHYWLGPWMATHRDYLWLRQWRWVPLPLALGYLALIGFMRHRSLMAAYAASREFPEGTPDKEKSRLKNLVERKRSKYKMIGEVFAAMSVLSAVFSLMGAYTSFDARFLRPGHDEIAADLTQIRVLTEQTCRMGVTADICTTRWLPRQMIENIEKETDPIQRRAAVAEMQERVRPLLATIQDAGRDELTRLLDKVDAAIPDEAMFSLVQVGIASFLVLTVTVAVGFKLAVAVYEYRLTLLPASDGAKPAATSDVNRCAKMPCAAESQESSK</sequence>
<evidence type="ECO:0000256" key="1">
    <source>
        <dbReference type="SAM" id="Phobius"/>
    </source>
</evidence>
<organism evidence="2 3">
    <name type="scientific">Burkholderia arboris</name>
    <dbReference type="NCBI Taxonomy" id="488730"/>
    <lineage>
        <taxon>Bacteria</taxon>
        <taxon>Pseudomonadati</taxon>
        <taxon>Pseudomonadota</taxon>
        <taxon>Betaproteobacteria</taxon>
        <taxon>Burkholderiales</taxon>
        <taxon>Burkholderiaceae</taxon>
        <taxon>Burkholderia</taxon>
        <taxon>Burkholderia cepacia complex</taxon>
    </lineage>
</organism>
<protein>
    <recommendedName>
        <fullName evidence="4">Transmembrane protein</fullName>
    </recommendedName>
</protein>
<evidence type="ECO:0000313" key="3">
    <source>
        <dbReference type="Proteomes" id="UP000494172"/>
    </source>
</evidence>
<comment type="caution">
    <text evidence="2">The sequence shown here is derived from an EMBL/GenBank/DDBJ whole genome shotgun (WGS) entry which is preliminary data.</text>
</comment>
<evidence type="ECO:0008006" key="4">
    <source>
        <dbReference type="Google" id="ProtNLM"/>
    </source>
</evidence>
<feature type="transmembrane region" description="Helical" evidence="1">
    <location>
        <begin position="39"/>
        <end position="58"/>
    </location>
</feature>
<feature type="transmembrane region" description="Helical" evidence="1">
    <location>
        <begin position="262"/>
        <end position="285"/>
    </location>
</feature>
<gene>
    <name evidence="2" type="ORF">BAR24066_03655</name>
</gene>
<dbReference type="RefSeq" id="WP_174993089.1">
    <property type="nucleotide sequence ID" value="NZ_CABVPX010000014.1"/>
</dbReference>
<feature type="transmembrane region" description="Helical" evidence="1">
    <location>
        <begin position="136"/>
        <end position="156"/>
    </location>
</feature>
<name>A0A9Q9SJL3_9BURK</name>
<keyword evidence="1" id="KW-0812">Transmembrane</keyword>
<evidence type="ECO:0000313" key="2">
    <source>
        <dbReference type="EMBL" id="VWB77576.1"/>
    </source>
</evidence>
<reference evidence="2 3" key="1">
    <citation type="submission" date="2019-09" db="EMBL/GenBank/DDBJ databases">
        <authorList>
            <person name="Depoorter E."/>
        </authorList>
    </citation>
    <scope>NUCLEOTIDE SEQUENCE [LARGE SCALE GENOMIC DNA]</scope>
    <source>
        <strain evidence="2">LMG 24066</strain>
    </source>
</reference>
<feature type="transmembrane region" description="Helical" evidence="1">
    <location>
        <begin position="73"/>
        <end position="91"/>
    </location>
</feature>